<sequence length="49" mass="5625">MNSLYGKGSELYPDDPKKRAKVDLMLDFHLGSLYATALQWMFNPTGFEK</sequence>
<gene>
    <name evidence="1" type="ORF">B4U79_01307</name>
</gene>
<dbReference type="InterPro" id="IPR036282">
    <property type="entry name" value="Glutathione-S-Trfase_C_sf"/>
</dbReference>
<dbReference type="Gene3D" id="1.20.1050.10">
    <property type="match status" value="1"/>
</dbReference>
<feature type="non-terminal residue" evidence="1">
    <location>
        <position position="49"/>
    </location>
</feature>
<proteinExistence type="predicted"/>
<comment type="caution">
    <text evidence="1">The sequence shown here is derived from an EMBL/GenBank/DDBJ whole genome shotgun (WGS) entry which is preliminary data.</text>
</comment>
<evidence type="ECO:0000313" key="2">
    <source>
        <dbReference type="Proteomes" id="UP000285301"/>
    </source>
</evidence>
<organism evidence="1 2">
    <name type="scientific">Dinothrombium tinctorium</name>
    <dbReference type="NCBI Taxonomy" id="1965070"/>
    <lineage>
        <taxon>Eukaryota</taxon>
        <taxon>Metazoa</taxon>
        <taxon>Ecdysozoa</taxon>
        <taxon>Arthropoda</taxon>
        <taxon>Chelicerata</taxon>
        <taxon>Arachnida</taxon>
        <taxon>Acari</taxon>
        <taxon>Acariformes</taxon>
        <taxon>Trombidiformes</taxon>
        <taxon>Prostigmata</taxon>
        <taxon>Anystina</taxon>
        <taxon>Parasitengona</taxon>
        <taxon>Trombidioidea</taxon>
        <taxon>Trombidiidae</taxon>
        <taxon>Dinothrombium</taxon>
    </lineage>
</organism>
<dbReference type="SUPFAM" id="SSF47616">
    <property type="entry name" value="GST C-terminal domain-like"/>
    <property type="match status" value="1"/>
</dbReference>
<evidence type="ECO:0000313" key="1">
    <source>
        <dbReference type="EMBL" id="RWR98936.1"/>
    </source>
</evidence>
<reference evidence="1 2" key="1">
    <citation type="journal article" date="2018" name="Gigascience">
        <title>Genomes of trombidid mites reveal novel predicted allergens and laterally-transferred genes associated with secondary metabolism.</title>
        <authorList>
            <person name="Dong X."/>
            <person name="Chaisiri K."/>
            <person name="Xia D."/>
            <person name="Armstrong S.D."/>
            <person name="Fang Y."/>
            <person name="Donnelly M.J."/>
            <person name="Kadowaki T."/>
            <person name="McGarry J.W."/>
            <person name="Darby A.C."/>
            <person name="Makepeace B.L."/>
        </authorList>
    </citation>
    <scope>NUCLEOTIDE SEQUENCE [LARGE SCALE GENOMIC DNA]</scope>
    <source>
        <strain evidence="1">UoL-WK</strain>
    </source>
</reference>
<dbReference type="Proteomes" id="UP000285301">
    <property type="component" value="Unassembled WGS sequence"/>
</dbReference>
<accession>A0A443Q7C7</accession>
<dbReference type="EMBL" id="NCKU01017756">
    <property type="protein sequence ID" value="RWR98936.1"/>
    <property type="molecule type" value="Genomic_DNA"/>
</dbReference>
<protein>
    <submittedName>
        <fullName evidence="1">Uncharacterized protein</fullName>
    </submittedName>
</protein>
<keyword evidence="2" id="KW-1185">Reference proteome</keyword>
<dbReference type="AlphaFoldDB" id="A0A443Q7C7"/>
<name>A0A443Q7C7_9ACAR</name>